<dbReference type="Proteomes" id="UP000821845">
    <property type="component" value="Chromosome 8"/>
</dbReference>
<proteinExistence type="predicted"/>
<evidence type="ECO:0000313" key="1">
    <source>
        <dbReference type="EMBL" id="KAH6924412.1"/>
    </source>
</evidence>
<evidence type="ECO:0000313" key="2">
    <source>
        <dbReference type="Proteomes" id="UP000821845"/>
    </source>
</evidence>
<sequence length="93" mass="9655">MVSGSAPKRDKSDKAKALHCPRSTRGYVASRCSGRDCARSGPRFSGHVSGPKPPVGDGTFYGLSLLGTSLCDASSGASHPLQFLSAPTCWQAD</sequence>
<accession>A0ACB7RU43</accession>
<protein>
    <submittedName>
        <fullName evidence="1">Uncharacterized protein</fullName>
    </submittedName>
</protein>
<comment type="caution">
    <text evidence="1">The sequence shown here is derived from an EMBL/GenBank/DDBJ whole genome shotgun (WGS) entry which is preliminary data.</text>
</comment>
<organism evidence="1 2">
    <name type="scientific">Hyalomma asiaticum</name>
    <name type="common">Tick</name>
    <dbReference type="NCBI Taxonomy" id="266040"/>
    <lineage>
        <taxon>Eukaryota</taxon>
        <taxon>Metazoa</taxon>
        <taxon>Ecdysozoa</taxon>
        <taxon>Arthropoda</taxon>
        <taxon>Chelicerata</taxon>
        <taxon>Arachnida</taxon>
        <taxon>Acari</taxon>
        <taxon>Parasitiformes</taxon>
        <taxon>Ixodida</taxon>
        <taxon>Ixodoidea</taxon>
        <taxon>Ixodidae</taxon>
        <taxon>Hyalomminae</taxon>
        <taxon>Hyalomma</taxon>
    </lineage>
</organism>
<gene>
    <name evidence="1" type="ORF">HPB50_016973</name>
</gene>
<reference evidence="1" key="1">
    <citation type="submission" date="2020-05" db="EMBL/GenBank/DDBJ databases">
        <title>Large-scale comparative analyses of tick genomes elucidate their genetic diversity and vector capacities.</title>
        <authorList>
            <person name="Jia N."/>
            <person name="Wang J."/>
            <person name="Shi W."/>
            <person name="Du L."/>
            <person name="Sun Y."/>
            <person name="Zhan W."/>
            <person name="Jiang J."/>
            <person name="Wang Q."/>
            <person name="Zhang B."/>
            <person name="Ji P."/>
            <person name="Sakyi L.B."/>
            <person name="Cui X."/>
            <person name="Yuan T."/>
            <person name="Jiang B."/>
            <person name="Yang W."/>
            <person name="Lam T.T.-Y."/>
            <person name="Chang Q."/>
            <person name="Ding S."/>
            <person name="Wang X."/>
            <person name="Zhu J."/>
            <person name="Ruan X."/>
            <person name="Zhao L."/>
            <person name="Wei J."/>
            <person name="Que T."/>
            <person name="Du C."/>
            <person name="Cheng J."/>
            <person name="Dai P."/>
            <person name="Han X."/>
            <person name="Huang E."/>
            <person name="Gao Y."/>
            <person name="Liu J."/>
            <person name="Shao H."/>
            <person name="Ye R."/>
            <person name="Li L."/>
            <person name="Wei W."/>
            <person name="Wang X."/>
            <person name="Wang C."/>
            <person name="Yang T."/>
            <person name="Huo Q."/>
            <person name="Li W."/>
            <person name="Guo W."/>
            <person name="Chen H."/>
            <person name="Zhou L."/>
            <person name="Ni X."/>
            <person name="Tian J."/>
            <person name="Zhou Y."/>
            <person name="Sheng Y."/>
            <person name="Liu T."/>
            <person name="Pan Y."/>
            <person name="Xia L."/>
            <person name="Li J."/>
            <person name="Zhao F."/>
            <person name="Cao W."/>
        </authorList>
    </citation>
    <scope>NUCLEOTIDE SEQUENCE</scope>
    <source>
        <strain evidence="1">Hyas-2018</strain>
    </source>
</reference>
<keyword evidence="2" id="KW-1185">Reference proteome</keyword>
<dbReference type="EMBL" id="CM023488">
    <property type="protein sequence ID" value="KAH6924412.1"/>
    <property type="molecule type" value="Genomic_DNA"/>
</dbReference>
<name>A0ACB7RU43_HYAAI</name>